<dbReference type="PANTHER" id="PTHR12455">
    <property type="entry name" value="NUCLEOLAR COMPLEX PROTEIN 4"/>
    <property type="match status" value="1"/>
</dbReference>
<name>A0A2G8KQA2_STIJA</name>
<dbReference type="Proteomes" id="UP000230750">
    <property type="component" value="Unassembled WGS sequence"/>
</dbReference>
<feature type="region of interest" description="Disordered" evidence="2">
    <location>
        <begin position="1"/>
        <end position="21"/>
    </location>
</feature>
<protein>
    <submittedName>
        <fullName evidence="4">Putative nucleolar complex protein 4-like</fullName>
    </submittedName>
</protein>
<dbReference type="GO" id="GO:0042254">
    <property type="term" value="P:ribosome biogenesis"/>
    <property type="evidence" value="ECO:0007669"/>
    <property type="project" value="InterPro"/>
</dbReference>
<feature type="domain" description="CCAAT-binding factor" evidence="3">
    <location>
        <begin position="322"/>
        <end position="464"/>
    </location>
</feature>
<comment type="similarity">
    <text evidence="1">Belongs to the CBF/MAK21 family.</text>
</comment>
<dbReference type="GO" id="GO:0030692">
    <property type="term" value="C:Noc4p-Nop14p complex"/>
    <property type="evidence" value="ECO:0007669"/>
    <property type="project" value="TreeGrafter"/>
</dbReference>
<dbReference type="GO" id="GO:0032040">
    <property type="term" value="C:small-subunit processome"/>
    <property type="evidence" value="ECO:0007669"/>
    <property type="project" value="TreeGrafter"/>
</dbReference>
<dbReference type="PANTHER" id="PTHR12455:SF0">
    <property type="entry name" value="NUCLEOLAR COMPLEX PROTEIN 4 HOMOLOG"/>
    <property type="match status" value="1"/>
</dbReference>
<evidence type="ECO:0000259" key="3">
    <source>
        <dbReference type="Pfam" id="PF03914"/>
    </source>
</evidence>
<accession>A0A2G8KQA2</accession>
<dbReference type="InterPro" id="IPR005612">
    <property type="entry name" value="CCAAT-binding_factor"/>
</dbReference>
<dbReference type="InterPro" id="IPR027193">
    <property type="entry name" value="Noc4"/>
</dbReference>
<dbReference type="OrthoDB" id="10263185at2759"/>
<gene>
    <name evidence="4" type="ORF">BSL78_12993</name>
</gene>
<reference evidence="4 5" key="1">
    <citation type="journal article" date="2017" name="PLoS Biol.">
        <title>The sea cucumber genome provides insights into morphological evolution and visceral regeneration.</title>
        <authorList>
            <person name="Zhang X."/>
            <person name="Sun L."/>
            <person name="Yuan J."/>
            <person name="Sun Y."/>
            <person name="Gao Y."/>
            <person name="Zhang L."/>
            <person name="Li S."/>
            <person name="Dai H."/>
            <person name="Hamel J.F."/>
            <person name="Liu C."/>
            <person name="Yu Y."/>
            <person name="Liu S."/>
            <person name="Lin W."/>
            <person name="Guo K."/>
            <person name="Jin S."/>
            <person name="Xu P."/>
            <person name="Storey K.B."/>
            <person name="Huan P."/>
            <person name="Zhang T."/>
            <person name="Zhou Y."/>
            <person name="Zhang J."/>
            <person name="Lin C."/>
            <person name="Li X."/>
            <person name="Xing L."/>
            <person name="Huo D."/>
            <person name="Sun M."/>
            <person name="Wang L."/>
            <person name="Mercier A."/>
            <person name="Li F."/>
            <person name="Yang H."/>
            <person name="Xiang J."/>
        </authorList>
    </citation>
    <scope>NUCLEOTIDE SEQUENCE [LARGE SCALE GENOMIC DNA]</scope>
    <source>
        <strain evidence="4">Shaxun</strain>
        <tissue evidence="4">Muscle</tissue>
    </source>
</reference>
<keyword evidence="5" id="KW-1185">Reference proteome</keyword>
<dbReference type="Pfam" id="PF03914">
    <property type="entry name" value="CBF"/>
    <property type="match status" value="1"/>
</dbReference>
<dbReference type="AlphaFoldDB" id="A0A2G8KQA2"/>
<evidence type="ECO:0000256" key="1">
    <source>
        <dbReference type="ARBA" id="ARBA00007797"/>
    </source>
</evidence>
<evidence type="ECO:0000256" key="2">
    <source>
        <dbReference type="SAM" id="MobiDB-lite"/>
    </source>
</evidence>
<evidence type="ECO:0000313" key="5">
    <source>
        <dbReference type="Proteomes" id="UP000230750"/>
    </source>
</evidence>
<comment type="caution">
    <text evidence="4">The sequence shown here is derived from an EMBL/GenBank/DDBJ whole genome shotgun (WGS) entry which is preliminary data.</text>
</comment>
<evidence type="ECO:0000313" key="4">
    <source>
        <dbReference type="EMBL" id="PIK50120.1"/>
    </source>
</evidence>
<dbReference type="EMBL" id="MRZV01000433">
    <property type="protein sequence ID" value="PIK50120.1"/>
    <property type="molecule type" value="Genomic_DNA"/>
</dbReference>
<proteinExistence type="inferred from homology"/>
<organism evidence="4 5">
    <name type="scientific">Stichopus japonicus</name>
    <name type="common">Sea cucumber</name>
    <dbReference type="NCBI Taxonomy" id="307972"/>
    <lineage>
        <taxon>Eukaryota</taxon>
        <taxon>Metazoa</taxon>
        <taxon>Echinodermata</taxon>
        <taxon>Eleutherozoa</taxon>
        <taxon>Echinozoa</taxon>
        <taxon>Holothuroidea</taxon>
        <taxon>Aspidochirotacea</taxon>
        <taxon>Aspidochirotida</taxon>
        <taxon>Stichopodidae</taxon>
        <taxon>Apostichopus</taxon>
    </lineage>
</organism>
<dbReference type="STRING" id="307972.A0A2G8KQA2"/>
<sequence length="480" mass="55003">MATSMVNKRARDEKFSTAGPKKSKFSHIKEKAIMFLSSKENSNVLVELLEYTQNEEKGAVLASIKALHQIFSTLLKNESMVTKESQSARESPPKTVHVEHKYKEWLRGMYRDSVKCLAELISDGGSSPTVQELSLCTLMKFMETENHHPIVARKQHEYIFQQTVISNLVPHLVTHRKDQGELLGRFEEYLEFDDLRFFLLTKLAAHLPNVKNQSLTQGEMANVCQNTLTLLEMVTMPTKDEDIQKFVGVSPDVEANLRILSLQEHRRVFGNAWLTFLKLKLPSKVYKRVLVLLHEKVMPHMSSPVLLTDFLTSSYNVGGAVSLLALNGLFFLITKYNLEYPEFYTKLYNLFEPSIFHVKYKARFFHLADLFLTSTHLPSYLVAAFAKRLARLSLVAPPNALEYVIPFIINLFVRHPNCSILVHRTEGALDFTSDPYNHEEKDPAKSNALESCLWELETLQSHYHHGWPPGPSRYTNLYPS</sequence>